<evidence type="ECO:0000313" key="2">
    <source>
        <dbReference type="Proteomes" id="UP001302719"/>
    </source>
</evidence>
<evidence type="ECO:0000313" key="1">
    <source>
        <dbReference type="EMBL" id="WNM58233.1"/>
    </source>
</evidence>
<reference evidence="1 2" key="1">
    <citation type="submission" date="2023-01" db="EMBL/GenBank/DDBJ databases">
        <title>Cultivation and genomic characterization of new, ubiquitous marine nitrite-oxidizing bacteria from the Nitrospirales.</title>
        <authorList>
            <person name="Mueller A.J."/>
            <person name="Daebeler A."/>
            <person name="Herbold C.W."/>
            <person name="Kirkegaard R.H."/>
            <person name="Daims H."/>
        </authorList>
    </citation>
    <scope>NUCLEOTIDE SEQUENCE [LARGE SCALE GENOMIC DNA]</scope>
    <source>
        <strain evidence="1 2">VA</strain>
    </source>
</reference>
<accession>A0AA96GG44</accession>
<evidence type="ECO:0008006" key="3">
    <source>
        <dbReference type="Google" id="ProtNLM"/>
    </source>
</evidence>
<dbReference type="AlphaFoldDB" id="A0AA96GG44"/>
<proteinExistence type="predicted"/>
<dbReference type="Proteomes" id="UP001302719">
    <property type="component" value="Chromosome"/>
</dbReference>
<sequence>MTQPRRRLTIPVEIFNREFDAKILLSCFAADRGFTVIIGEKHEIQLNLAALPKSIYLPTNLHNRNAIVFSLLAQLGHSLVGTDEEAIVYCSPEVYVKEKLGSTEFSRPNLFLAWGPENARIWKSQPAYNGMPVHITGNSRVDLLRPEMRQYWDPQVETIHKKFGKIILINTNFGKLNHFRPNKGAEKEALERATVSPSDVDEFDLGMARHRLALFRYFQEMVGQMAAAFPAHTILIRPHPSENHETWKQAANGYANVQVHIEGHVIPWLLAADAIIHNSCTTGLEGYVLKRPVFSYQPIISDRFDKQLPNAVSRRATSSRELIELIKTTLSGDQSPQENGSEAKTRLIEQYLSALQGPFASENIVSTLETFDATCSPSTPKWGTVFAAKSQALGRKLRRRFNAQFRMGDQNRSQRYNYLNHIFPEINLAHIEERIGRLQHALGRFHHTQVRPLHDNIFEIFRN</sequence>
<gene>
    <name evidence="1" type="ORF">PP769_00305</name>
</gene>
<keyword evidence="2" id="KW-1185">Reference proteome</keyword>
<dbReference type="InterPro" id="IPR030906">
    <property type="entry name" value="Surf_polysacc"/>
</dbReference>
<dbReference type="Gene3D" id="3.40.50.12580">
    <property type="match status" value="1"/>
</dbReference>
<name>A0AA96GG44_9BACT</name>
<dbReference type="KEGG" id="nall:PP769_00305"/>
<dbReference type="NCBIfam" id="TIGR04396">
    <property type="entry name" value="surf_polysacc"/>
    <property type="match status" value="1"/>
</dbReference>
<dbReference type="InterPro" id="IPR043148">
    <property type="entry name" value="TagF_C"/>
</dbReference>
<dbReference type="EMBL" id="CP116967">
    <property type="protein sequence ID" value="WNM58233.1"/>
    <property type="molecule type" value="Genomic_DNA"/>
</dbReference>
<protein>
    <recommendedName>
        <fullName evidence="3">Surface carbohydrate biosynthesis protein</fullName>
    </recommendedName>
</protein>
<organism evidence="1 2">
    <name type="scientific">Candidatus Nitrospira allomarina</name>
    <dbReference type="NCBI Taxonomy" id="3020900"/>
    <lineage>
        <taxon>Bacteria</taxon>
        <taxon>Pseudomonadati</taxon>
        <taxon>Nitrospirota</taxon>
        <taxon>Nitrospiria</taxon>
        <taxon>Nitrospirales</taxon>
        <taxon>Nitrospiraceae</taxon>
        <taxon>Nitrospira</taxon>
    </lineage>
</organism>
<dbReference type="RefSeq" id="WP_312643785.1">
    <property type="nucleotide sequence ID" value="NZ_CP116967.1"/>
</dbReference>